<name>A0A8J5MU09_HOMAM</name>
<reference evidence="1" key="1">
    <citation type="journal article" date="2021" name="Sci. Adv.">
        <title>The American lobster genome reveals insights on longevity, neural, and immune adaptations.</title>
        <authorList>
            <person name="Polinski J.M."/>
            <person name="Zimin A.V."/>
            <person name="Clark K.F."/>
            <person name="Kohn A.B."/>
            <person name="Sadowski N."/>
            <person name="Timp W."/>
            <person name="Ptitsyn A."/>
            <person name="Khanna P."/>
            <person name="Romanova D.Y."/>
            <person name="Williams P."/>
            <person name="Greenwood S.J."/>
            <person name="Moroz L.L."/>
            <person name="Walt D.R."/>
            <person name="Bodnar A.G."/>
        </authorList>
    </citation>
    <scope>NUCLEOTIDE SEQUENCE</scope>
    <source>
        <strain evidence="1">GMGI-L3</strain>
    </source>
</reference>
<organism evidence="1 2">
    <name type="scientific">Homarus americanus</name>
    <name type="common">American lobster</name>
    <dbReference type="NCBI Taxonomy" id="6706"/>
    <lineage>
        <taxon>Eukaryota</taxon>
        <taxon>Metazoa</taxon>
        <taxon>Ecdysozoa</taxon>
        <taxon>Arthropoda</taxon>
        <taxon>Crustacea</taxon>
        <taxon>Multicrustacea</taxon>
        <taxon>Malacostraca</taxon>
        <taxon>Eumalacostraca</taxon>
        <taxon>Eucarida</taxon>
        <taxon>Decapoda</taxon>
        <taxon>Pleocyemata</taxon>
        <taxon>Astacidea</taxon>
        <taxon>Nephropoidea</taxon>
        <taxon>Nephropidae</taxon>
        <taxon>Homarus</taxon>
    </lineage>
</organism>
<comment type="caution">
    <text evidence="1">The sequence shown here is derived from an EMBL/GenBank/DDBJ whole genome shotgun (WGS) entry which is preliminary data.</text>
</comment>
<keyword evidence="2" id="KW-1185">Reference proteome</keyword>
<dbReference type="Proteomes" id="UP000747542">
    <property type="component" value="Unassembled WGS sequence"/>
</dbReference>
<gene>
    <name evidence="1" type="ORF">Hamer_G014489</name>
</gene>
<sequence>MASEVRTPDSSQGQLPVEVCPVRSLQVDKGSHFITSHALTTRLLEENLPSTSYVCLQMRSAYMVLMVVVLTWVMAAEAIFPLAAIAAFVGSRIASIAVPLAIERGKRSVNLVSSDDEKNILLSVMTQLDPDGCILKLLCSLEASSTEGVHTPKERALVNTFTNQNETLTPYNAAYIYAVNIGQHAHDAALCDKKFNKCSISVAELRDLLEWSSNCGEQ</sequence>
<protein>
    <submittedName>
        <fullName evidence="1">Uncharacterized protein</fullName>
    </submittedName>
</protein>
<evidence type="ECO:0000313" key="1">
    <source>
        <dbReference type="EMBL" id="KAG7164018.1"/>
    </source>
</evidence>
<dbReference type="AlphaFoldDB" id="A0A8J5MU09"/>
<dbReference type="EMBL" id="JAHLQT010026055">
    <property type="protein sequence ID" value="KAG7164018.1"/>
    <property type="molecule type" value="Genomic_DNA"/>
</dbReference>
<proteinExistence type="predicted"/>
<accession>A0A8J5MU09</accession>
<evidence type="ECO:0000313" key="2">
    <source>
        <dbReference type="Proteomes" id="UP000747542"/>
    </source>
</evidence>